<keyword evidence="5" id="KW-0378">Hydrolase</keyword>
<feature type="domain" description="Phospholipase/carboxylesterase/thioesterase" evidence="10">
    <location>
        <begin position="64"/>
        <end position="290"/>
    </location>
</feature>
<dbReference type="EC" id="3.1.2.22" evidence="2"/>
<evidence type="ECO:0000256" key="2">
    <source>
        <dbReference type="ARBA" id="ARBA00012423"/>
    </source>
</evidence>
<dbReference type="InterPro" id="IPR029058">
    <property type="entry name" value="AB_hydrolase_fold"/>
</dbReference>
<name>A0A2G8SUT6_9APHY</name>
<comment type="caution">
    <text evidence="11">The sequence shown here is derived from an EMBL/GenBank/DDBJ whole genome shotgun (WGS) entry which is preliminary data.</text>
</comment>
<evidence type="ECO:0000256" key="7">
    <source>
        <dbReference type="ARBA" id="ARBA00029392"/>
    </source>
</evidence>
<comment type="function">
    <text evidence="7">Hydrolyzes fatty acids from S-acylated cysteine residues in proteins with a strong preference for palmitoylated G-alpha proteins over other acyl substrates. Mediates the deacylation of G-alpha proteins such as GPA1 in vivo, but has weak or no activity toward palmitoylated Ras proteins. Has weak lysophospholipase activity in vitro; however such activity may not exist in vivo.</text>
</comment>
<dbReference type="EMBL" id="AYKW01000001">
    <property type="protein sequence ID" value="PIL37541.1"/>
    <property type="molecule type" value="Genomic_DNA"/>
</dbReference>
<gene>
    <name evidence="11" type="ORF">GSI_01235</name>
</gene>
<dbReference type="OrthoDB" id="2418081at2759"/>
<dbReference type="Gene3D" id="3.40.50.1820">
    <property type="entry name" value="alpha/beta hydrolase"/>
    <property type="match status" value="1"/>
</dbReference>
<protein>
    <recommendedName>
        <fullName evidence="3">Acyl-protein thioesterase 1</fullName>
        <ecNumber evidence="2">3.1.2.22</ecNumber>
    </recommendedName>
    <alternativeName>
        <fullName evidence="8">Palmitoyl-protein hydrolase</fullName>
    </alternativeName>
</protein>
<dbReference type="PANTHER" id="PTHR10655:SF17">
    <property type="entry name" value="LYSOPHOSPHOLIPASE-LIKE PROTEIN 1"/>
    <property type="match status" value="1"/>
</dbReference>
<evidence type="ECO:0000256" key="9">
    <source>
        <dbReference type="ARBA" id="ARBA00047337"/>
    </source>
</evidence>
<dbReference type="Pfam" id="PF02230">
    <property type="entry name" value="Abhydrolase_2"/>
    <property type="match status" value="1"/>
</dbReference>
<comment type="similarity">
    <text evidence="1">Belongs to the AB hydrolase superfamily. AB hydrolase 2 family.</text>
</comment>
<comment type="catalytic activity">
    <reaction evidence="9">
        <text>S-hexadecanoyl-L-cysteinyl-[protein] + H2O = L-cysteinyl-[protein] + hexadecanoate + H(+)</text>
        <dbReference type="Rhea" id="RHEA:19233"/>
        <dbReference type="Rhea" id="RHEA-COMP:10131"/>
        <dbReference type="Rhea" id="RHEA-COMP:11032"/>
        <dbReference type="ChEBI" id="CHEBI:7896"/>
        <dbReference type="ChEBI" id="CHEBI:15377"/>
        <dbReference type="ChEBI" id="CHEBI:15378"/>
        <dbReference type="ChEBI" id="CHEBI:29950"/>
        <dbReference type="ChEBI" id="CHEBI:74151"/>
        <dbReference type="EC" id="3.1.2.22"/>
    </reaction>
</comment>
<dbReference type="GO" id="GO:0008474">
    <property type="term" value="F:palmitoyl-(protein) hydrolase activity"/>
    <property type="evidence" value="ECO:0007669"/>
    <property type="project" value="UniProtKB-EC"/>
</dbReference>
<evidence type="ECO:0000259" key="10">
    <source>
        <dbReference type="Pfam" id="PF02230"/>
    </source>
</evidence>
<evidence type="ECO:0000256" key="1">
    <source>
        <dbReference type="ARBA" id="ARBA00006499"/>
    </source>
</evidence>
<dbReference type="STRING" id="1077348.A0A2G8SUT6"/>
<dbReference type="InterPro" id="IPR003140">
    <property type="entry name" value="PLipase/COase/thioEstase"/>
</dbReference>
<evidence type="ECO:0000313" key="11">
    <source>
        <dbReference type="EMBL" id="PIL37541.1"/>
    </source>
</evidence>
<sequence>MLVSIRSLVIFFLGFIVAWLAPSFVYQSPPFFSTRSPNPRPNSPVATVRTDSMAATLPLKFLTVASVTKHTATVIFVHGLGDDGYGWQPVANMFAQDPGLKHVKWILPHAPHARVTANGGMEMPSWFDIYEFGGVNPREDEEGMLKTVHNLNQLISAEVDADIPANRIVLGGFSQGAAMTLLTGMTSERRLGGLAVLSGWLPLRDKIKSMLSEHAKKIPAFWGHGIADPLVRFDRAKQSLEVLEGQLGIKKATPETVLEGGIEFHAYNGLQHSADPQELEDLKAFLKKVIPQE</sequence>
<evidence type="ECO:0000256" key="5">
    <source>
        <dbReference type="ARBA" id="ARBA00022801"/>
    </source>
</evidence>
<proteinExistence type="inferred from homology"/>
<keyword evidence="12" id="KW-1185">Reference proteome</keyword>
<keyword evidence="4" id="KW-0719">Serine esterase</keyword>
<dbReference type="AlphaFoldDB" id="A0A2G8SUT6"/>
<evidence type="ECO:0000256" key="4">
    <source>
        <dbReference type="ARBA" id="ARBA00022487"/>
    </source>
</evidence>
<evidence type="ECO:0000256" key="3">
    <source>
        <dbReference type="ARBA" id="ARBA00014923"/>
    </source>
</evidence>
<dbReference type="SUPFAM" id="SSF53474">
    <property type="entry name" value="alpha/beta-Hydrolases"/>
    <property type="match status" value="1"/>
</dbReference>
<dbReference type="GO" id="GO:0005737">
    <property type="term" value="C:cytoplasm"/>
    <property type="evidence" value="ECO:0007669"/>
    <property type="project" value="TreeGrafter"/>
</dbReference>
<dbReference type="PANTHER" id="PTHR10655">
    <property type="entry name" value="LYSOPHOSPHOLIPASE-RELATED"/>
    <property type="match status" value="1"/>
</dbReference>
<evidence type="ECO:0000256" key="8">
    <source>
        <dbReference type="ARBA" id="ARBA00031195"/>
    </source>
</evidence>
<dbReference type="GO" id="GO:0052689">
    <property type="term" value="F:carboxylic ester hydrolase activity"/>
    <property type="evidence" value="ECO:0007669"/>
    <property type="project" value="UniProtKB-KW"/>
</dbReference>
<dbReference type="GO" id="GO:0006631">
    <property type="term" value="P:fatty acid metabolic process"/>
    <property type="evidence" value="ECO:0007669"/>
    <property type="project" value="UniProtKB-KW"/>
</dbReference>
<dbReference type="InterPro" id="IPR050565">
    <property type="entry name" value="LYPA1-2/EST-like"/>
</dbReference>
<keyword evidence="6" id="KW-0276">Fatty acid metabolism</keyword>
<organism evidence="11 12">
    <name type="scientific">Ganoderma sinense ZZ0214-1</name>
    <dbReference type="NCBI Taxonomy" id="1077348"/>
    <lineage>
        <taxon>Eukaryota</taxon>
        <taxon>Fungi</taxon>
        <taxon>Dikarya</taxon>
        <taxon>Basidiomycota</taxon>
        <taxon>Agaricomycotina</taxon>
        <taxon>Agaricomycetes</taxon>
        <taxon>Polyporales</taxon>
        <taxon>Polyporaceae</taxon>
        <taxon>Ganoderma</taxon>
    </lineage>
</organism>
<evidence type="ECO:0000313" key="12">
    <source>
        <dbReference type="Proteomes" id="UP000230002"/>
    </source>
</evidence>
<keyword evidence="6" id="KW-0443">Lipid metabolism</keyword>
<accession>A0A2G8SUT6</accession>
<evidence type="ECO:0000256" key="6">
    <source>
        <dbReference type="ARBA" id="ARBA00022832"/>
    </source>
</evidence>
<reference evidence="11 12" key="1">
    <citation type="journal article" date="2015" name="Sci. Rep.">
        <title>Chromosome-level genome map provides insights into diverse defense mechanisms in the medicinal fungus Ganoderma sinense.</title>
        <authorList>
            <person name="Zhu Y."/>
            <person name="Xu J."/>
            <person name="Sun C."/>
            <person name="Zhou S."/>
            <person name="Xu H."/>
            <person name="Nelson D.R."/>
            <person name="Qian J."/>
            <person name="Song J."/>
            <person name="Luo H."/>
            <person name="Xiang L."/>
            <person name="Li Y."/>
            <person name="Xu Z."/>
            <person name="Ji A."/>
            <person name="Wang L."/>
            <person name="Lu S."/>
            <person name="Hayward A."/>
            <person name="Sun W."/>
            <person name="Li X."/>
            <person name="Schwartz D.C."/>
            <person name="Wang Y."/>
            <person name="Chen S."/>
        </authorList>
    </citation>
    <scope>NUCLEOTIDE SEQUENCE [LARGE SCALE GENOMIC DNA]</scope>
    <source>
        <strain evidence="11 12">ZZ0214-1</strain>
    </source>
</reference>
<dbReference type="Proteomes" id="UP000230002">
    <property type="component" value="Unassembled WGS sequence"/>
</dbReference>